<sequence length="90" mass="10468">MNIDMVVVNQTSCIINKNESYKVKTNNIEEEKTEATQELVPMAQSIQVLKEDTSIIRKNREKTNGIYTVWDIPRHMSPCTFWKELGFFGN</sequence>
<feature type="non-terminal residue" evidence="1">
    <location>
        <position position="90"/>
    </location>
</feature>
<evidence type="ECO:0000313" key="2">
    <source>
        <dbReference type="Proteomes" id="UP000789901"/>
    </source>
</evidence>
<organism evidence="1 2">
    <name type="scientific">Gigaspora margarita</name>
    <dbReference type="NCBI Taxonomy" id="4874"/>
    <lineage>
        <taxon>Eukaryota</taxon>
        <taxon>Fungi</taxon>
        <taxon>Fungi incertae sedis</taxon>
        <taxon>Mucoromycota</taxon>
        <taxon>Glomeromycotina</taxon>
        <taxon>Glomeromycetes</taxon>
        <taxon>Diversisporales</taxon>
        <taxon>Gigasporaceae</taxon>
        <taxon>Gigaspora</taxon>
    </lineage>
</organism>
<keyword evidence="2" id="KW-1185">Reference proteome</keyword>
<dbReference type="EMBL" id="CAJVQB010034125">
    <property type="protein sequence ID" value="CAG8820740.1"/>
    <property type="molecule type" value="Genomic_DNA"/>
</dbReference>
<comment type="caution">
    <text evidence="1">The sequence shown here is derived from an EMBL/GenBank/DDBJ whole genome shotgun (WGS) entry which is preliminary data.</text>
</comment>
<gene>
    <name evidence="1" type="ORF">GMARGA_LOCUS27657</name>
</gene>
<proteinExistence type="predicted"/>
<name>A0ABN7W899_GIGMA</name>
<protein>
    <submittedName>
        <fullName evidence="1">20416_t:CDS:1</fullName>
    </submittedName>
</protein>
<dbReference type="Proteomes" id="UP000789901">
    <property type="component" value="Unassembled WGS sequence"/>
</dbReference>
<evidence type="ECO:0000313" key="1">
    <source>
        <dbReference type="EMBL" id="CAG8820740.1"/>
    </source>
</evidence>
<reference evidence="1 2" key="1">
    <citation type="submission" date="2021-06" db="EMBL/GenBank/DDBJ databases">
        <authorList>
            <person name="Kallberg Y."/>
            <person name="Tangrot J."/>
            <person name="Rosling A."/>
        </authorList>
    </citation>
    <scope>NUCLEOTIDE SEQUENCE [LARGE SCALE GENOMIC DNA]</scope>
    <source>
        <strain evidence="1 2">120-4 pot B 10/14</strain>
    </source>
</reference>
<accession>A0ABN7W899</accession>